<gene>
    <name evidence="3" type="ORF">SAMN05660324_3812</name>
</gene>
<evidence type="ECO:0000313" key="4">
    <source>
        <dbReference type="Proteomes" id="UP000198863"/>
    </source>
</evidence>
<sequence length="68" mass="7082">MTTFWIVVGVLVVAGLAAMLVHDRRATMRGARLNPDIGSDVGRGHADPDAYRGSQGSTPNGWGMGSGN</sequence>
<name>A0A1G7XUW5_9ACTN</name>
<dbReference type="Proteomes" id="UP000198863">
    <property type="component" value="Unassembled WGS sequence"/>
</dbReference>
<evidence type="ECO:0000256" key="1">
    <source>
        <dbReference type="SAM" id="MobiDB-lite"/>
    </source>
</evidence>
<evidence type="ECO:0000313" key="3">
    <source>
        <dbReference type="EMBL" id="SDG87929.1"/>
    </source>
</evidence>
<keyword evidence="2" id="KW-0472">Membrane</keyword>
<dbReference type="RefSeq" id="WP_091066982.1">
    <property type="nucleotide sequence ID" value="NZ_FNCF01000006.1"/>
</dbReference>
<dbReference type="OrthoDB" id="9920483at2"/>
<dbReference type="EMBL" id="FNCF01000006">
    <property type="protein sequence ID" value="SDG87929.1"/>
    <property type="molecule type" value="Genomic_DNA"/>
</dbReference>
<proteinExistence type="predicted"/>
<keyword evidence="2" id="KW-1133">Transmembrane helix</keyword>
<feature type="region of interest" description="Disordered" evidence="1">
    <location>
        <begin position="32"/>
        <end position="68"/>
    </location>
</feature>
<reference evidence="4" key="1">
    <citation type="submission" date="2016-10" db="EMBL/GenBank/DDBJ databases">
        <authorList>
            <person name="Varghese N."/>
            <person name="Submissions S."/>
        </authorList>
    </citation>
    <scope>NUCLEOTIDE SEQUENCE [LARGE SCALE GENOMIC DNA]</scope>
    <source>
        <strain evidence="4">DSM 44526</strain>
    </source>
</reference>
<evidence type="ECO:0000256" key="2">
    <source>
        <dbReference type="SAM" id="Phobius"/>
    </source>
</evidence>
<keyword evidence="4" id="KW-1185">Reference proteome</keyword>
<protein>
    <submittedName>
        <fullName evidence="3">Uncharacterized protein</fullName>
    </submittedName>
</protein>
<organism evidence="3 4">
    <name type="scientific">Klenkia brasiliensis</name>
    <dbReference type="NCBI Taxonomy" id="333142"/>
    <lineage>
        <taxon>Bacteria</taxon>
        <taxon>Bacillati</taxon>
        <taxon>Actinomycetota</taxon>
        <taxon>Actinomycetes</taxon>
        <taxon>Geodermatophilales</taxon>
        <taxon>Geodermatophilaceae</taxon>
        <taxon>Klenkia</taxon>
    </lineage>
</organism>
<accession>A0A1G7XUW5</accession>
<feature type="transmembrane region" description="Helical" evidence="2">
    <location>
        <begin position="6"/>
        <end position="22"/>
    </location>
</feature>
<dbReference type="AlphaFoldDB" id="A0A1G7XUW5"/>
<keyword evidence="2" id="KW-0812">Transmembrane</keyword>